<keyword evidence="1" id="KW-0732">Signal</keyword>
<feature type="signal peptide" evidence="1">
    <location>
        <begin position="1"/>
        <end position="25"/>
    </location>
</feature>
<proteinExistence type="predicted"/>
<protein>
    <submittedName>
        <fullName evidence="2">Uncharacterized protein</fullName>
    </submittedName>
</protein>
<name>A0ABD0JW43_9CAEN</name>
<dbReference type="Proteomes" id="UP001519460">
    <property type="component" value="Unassembled WGS sequence"/>
</dbReference>
<keyword evidence="3" id="KW-1185">Reference proteome</keyword>
<dbReference type="EMBL" id="JACVVK020000309">
    <property type="protein sequence ID" value="KAK7479163.1"/>
    <property type="molecule type" value="Genomic_DNA"/>
</dbReference>
<dbReference type="AlphaFoldDB" id="A0ABD0JW43"/>
<evidence type="ECO:0000313" key="2">
    <source>
        <dbReference type="EMBL" id="KAK7479163.1"/>
    </source>
</evidence>
<feature type="chain" id="PRO_5044829490" evidence="1">
    <location>
        <begin position="26"/>
        <end position="81"/>
    </location>
</feature>
<comment type="caution">
    <text evidence="2">The sequence shown here is derived from an EMBL/GenBank/DDBJ whole genome shotgun (WGS) entry which is preliminary data.</text>
</comment>
<gene>
    <name evidence="2" type="ORF">BaRGS_00029604</name>
</gene>
<evidence type="ECO:0000313" key="3">
    <source>
        <dbReference type="Proteomes" id="UP001519460"/>
    </source>
</evidence>
<feature type="non-terminal residue" evidence="2">
    <location>
        <position position="81"/>
    </location>
</feature>
<organism evidence="2 3">
    <name type="scientific">Batillaria attramentaria</name>
    <dbReference type="NCBI Taxonomy" id="370345"/>
    <lineage>
        <taxon>Eukaryota</taxon>
        <taxon>Metazoa</taxon>
        <taxon>Spiralia</taxon>
        <taxon>Lophotrochozoa</taxon>
        <taxon>Mollusca</taxon>
        <taxon>Gastropoda</taxon>
        <taxon>Caenogastropoda</taxon>
        <taxon>Sorbeoconcha</taxon>
        <taxon>Cerithioidea</taxon>
        <taxon>Batillariidae</taxon>
        <taxon>Batillaria</taxon>
    </lineage>
</organism>
<sequence length="81" mass="8923">MALSRNVVMLTLCLVLCWVSVGVHGQTPNVLNDDNTITWGEFADDKPYKTTDYVADDGGLDPYYALAKSFIDSSLPEQLPL</sequence>
<evidence type="ECO:0000256" key="1">
    <source>
        <dbReference type="SAM" id="SignalP"/>
    </source>
</evidence>
<reference evidence="2 3" key="1">
    <citation type="journal article" date="2023" name="Sci. Data">
        <title>Genome assembly of the Korean intertidal mud-creeper Batillaria attramentaria.</title>
        <authorList>
            <person name="Patra A.K."/>
            <person name="Ho P.T."/>
            <person name="Jun S."/>
            <person name="Lee S.J."/>
            <person name="Kim Y."/>
            <person name="Won Y.J."/>
        </authorList>
    </citation>
    <scope>NUCLEOTIDE SEQUENCE [LARGE SCALE GENOMIC DNA]</scope>
    <source>
        <strain evidence="2">Wonlab-2016</strain>
    </source>
</reference>
<accession>A0ABD0JW43</accession>